<dbReference type="EMBL" id="JACHMN010000002">
    <property type="protein sequence ID" value="MBB5868369.1"/>
    <property type="molecule type" value="Genomic_DNA"/>
</dbReference>
<reference evidence="1 2" key="1">
    <citation type="submission" date="2020-08" db="EMBL/GenBank/DDBJ databases">
        <title>Sequencing the genomes of 1000 actinobacteria strains.</title>
        <authorList>
            <person name="Klenk H.-P."/>
        </authorList>
    </citation>
    <scope>NUCLEOTIDE SEQUENCE [LARGE SCALE GENOMIC DNA]</scope>
    <source>
        <strain evidence="1 2">DSM 45362</strain>
    </source>
</reference>
<comment type="caution">
    <text evidence="1">The sequence shown here is derived from an EMBL/GenBank/DDBJ whole genome shotgun (WGS) entry which is preliminary data.</text>
</comment>
<sequence length="53" mass="5248">MTNATRTLLACLVLGFLLLAGGHGIPTAAPATAIPVAAVGDPEPWPHCAGCIP</sequence>
<accession>A0A841BMF0</accession>
<evidence type="ECO:0000313" key="1">
    <source>
        <dbReference type="EMBL" id="MBB5868369.1"/>
    </source>
</evidence>
<dbReference type="AlphaFoldDB" id="A0A841BMF0"/>
<protein>
    <submittedName>
        <fullName evidence="1">Uncharacterized protein</fullName>
    </submittedName>
</protein>
<proteinExistence type="predicted"/>
<name>A0A841BMF0_9ACTN</name>
<gene>
    <name evidence="1" type="ORF">F4553_001748</name>
</gene>
<evidence type="ECO:0000313" key="2">
    <source>
        <dbReference type="Proteomes" id="UP000587527"/>
    </source>
</evidence>
<keyword evidence="2" id="KW-1185">Reference proteome</keyword>
<organism evidence="1 2">
    <name type="scientific">Allocatelliglobosispora scoriae</name>
    <dbReference type="NCBI Taxonomy" id="643052"/>
    <lineage>
        <taxon>Bacteria</taxon>
        <taxon>Bacillati</taxon>
        <taxon>Actinomycetota</taxon>
        <taxon>Actinomycetes</taxon>
        <taxon>Micromonosporales</taxon>
        <taxon>Micromonosporaceae</taxon>
        <taxon>Allocatelliglobosispora</taxon>
    </lineage>
</organism>
<dbReference type="RefSeq" id="WP_184834253.1">
    <property type="nucleotide sequence ID" value="NZ_JACHMN010000002.1"/>
</dbReference>
<dbReference type="Proteomes" id="UP000587527">
    <property type="component" value="Unassembled WGS sequence"/>
</dbReference>